<evidence type="ECO:0000256" key="2">
    <source>
        <dbReference type="ARBA" id="ARBA00022516"/>
    </source>
</evidence>
<protein>
    <recommendedName>
        <fullName evidence="10">Elongation of very long chain fatty acids protein</fullName>
        <ecNumber evidence="10">2.3.1.199</ecNumber>
    </recommendedName>
    <alternativeName>
        <fullName evidence="10">Very-long-chain 3-oxoacyl-CoA synthase</fullName>
    </alternativeName>
</protein>
<organism evidence="11 12">
    <name type="scientific">Batillaria attramentaria</name>
    <dbReference type="NCBI Taxonomy" id="370345"/>
    <lineage>
        <taxon>Eukaryota</taxon>
        <taxon>Metazoa</taxon>
        <taxon>Spiralia</taxon>
        <taxon>Lophotrochozoa</taxon>
        <taxon>Mollusca</taxon>
        <taxon>Gastropoda</taxon>
        <taxon>Caenogastropoda</taxon>
        <taxon>Sorbeoconcha</taxon>
        <taxon>Cerithioidea</taxon>
        <taxon>Batillariidae</taxon>
        <taxon>Batillaria</taxon>
    </lineage>
</organism>
<feature type="transmembrane region" description="Helical" evidence="10">
    <location>
        <begin position="6"/>
        <end position="25"/>
    </location>
</feature>
<comment type="catalytic activity">
    <reaction evidence="10">
        <text>a very-long-chain acyl-CoA + malonyl-CoA + H(+) = a very-long-chain 3-oxoacyl-CoA + CO2 + CoA</text>
        <dbReference type="Rhea" id="RHEA:32727"/>
        <dbReference type="ChEBI" id="CHEBI:15378"/>
        <dbReference type="ChEBI" id="CHEBI:16526"/>
        <dbReference type="ChEBI" id="CHEBI:57287"/>
        <dbReference type="ChEBI" id="CHEBI:57384"/>
        <dbReference type="ChEBI" id="CHEBI:90725"/>
        <dbReference type="ChEBI" id="CHEBI:90736"/>
        <dbReference type="EC" id="2.3.1.199"/>
    </reaction>
</comment>
<evidence type="ECO:0000256" key="6">
    <source>
        <dbReference type="ARBA" id="ARBA00022989"/>
    </source>
</evidence>
<feature type="transmembrane region" description="Helical" evidence="10">
    <location>
        <begin position="96"/>
        <end position="114"/>
    </location>
</feature>
<gene>
    <name evidence="11" type="ORF">BaRGS_00008347</name>
</gene>
<dbReference type="PANTHER" id="PTHR11157:SF166">
    <property type="entry name" value="ELONGATION OF VERY LONG CHAIN FATTY ACIDS PROTEIN"/>
    <property type="match status" value="1"/>
</dbReference>
<keyword evidence="7 10" id="KW-0443">Lipid metabolism</keyword>
<dbReference type="Proteomes" id="UP001519460">
    <property type="component" value="Unassembled WGS sequence"/>
</dbReference>
<dbReference type="GO" id="GO:0016020">
    <property type="term" value="C:membrane"/>
    <property type="evidence" value="ECO:0007669"/>
    <property type="project" value="UniProtKB-SubCell"/>
</dbReference>
<keyword evidence="8 10" id="KW-0472">Membrane</keyword>
<accession>A0ABD0LLX5</accession>
<evidence type="ECO:0000313" key="11">
    <source>
        <dbReference type="EMBL" id="KAK7500440.1"/>
    </source>
</evidence>
<dbReference type="AlphaFoldDB" id="A0ABD0LLX5"/>
<comment type="subcellular location">
    <subcellularLocation>
        <location evidence="1">Membrane</location>
        <topology evidence="1">Multi-pass membrane protein</topology>
    </subcellularLocation>
</comment>
<evidence type="ECO:0000313" key="12">
    <source>
        <dbReference type="Proteomes" id="UP001519460"/>
    </source>
</evidence>
<keyword evidence="2 10" id="KW-0444">Lipid biosynthesis</keyword>
<dbReference type="GO" id="GO:0009922">
    <property type="term" value="F:fatty acid elongase activity"/>
    <property type="evidence" value="ECO:0007669"/>
    <property type="project" value="UniProtKB-EC"/>
</dbReference>
<sequence>MRTNHWLLVSSPWPTICLCILYLVGVNLGQRIMAHRRPFDLKIPMVLYNLFLVLLSIYMVYELIMSSWLVPGFPFRCALVDRSDNPDSLRLAAAVWWYYFSKIIEFADTTFFVLRKKTNQITFLHLYHHTSMPLLWWIGTHYAPGGEAYFSATVNSAVHVIMYSYYLLSALGPWVQPYLWWKKYLTSLQLFQFGVVLVKTSYSVYSGCEYPRLFQKMLIAYMLSLIIFFSNFFYQTYHRKPRAKGKAVLNGNSCHKEMSNGQPAHIQNGMKGKDE</sequence>
<comment type="caution">
    <text evidence="11">The sequence shown here is derived from an EMBL/GenBank/DDBJ whole genome shotgun (WGS) entry which is preliminary data.</text>
</comment>
<feature type="transmembrane region" description="Helical" evidence="10">
    <location>
        <begin position="217"/>
        <end position="234"/>
    </location>
</feature>
<proteinExistence type="inferred from homology"/>
<evidence type="ECO:0000256" key="8">
    <source>
        <dbReference type="ARBA" id="ARBA00023136"/>
    </source>
</evidence>
<evidence type="ECO:0000256" key="10">
    <source>
        <dbReference type="RuleBase" id="RU361115"/>
    </source>
</evidence>
<dbReference type="Pfam" id="PF01151">
    <property type="entry name" value="ELO"/>
    <property type="match status" value="1"/>
</dbReference>
<dbReference type="EMBL" id="JACVVK020000037">
    <property type="protein sequence ID" value="KAK7500440.1"/>
    <property type="molecule type" value="Genomic_DNA"/>
</dbReference>
<keyword evidence="6 10" id="KW-1133">Transmembrane helix</keyword>
<feature type="transmembrane region" description="Helical" evidence="10">
    <location>
        <begin position="46"/>
        <end position="64"/>
    </location>
</feature>
<keyword evidence="4 10" id="KW-0812">Transmembrane</keyword>
<keyword evidence="5 10" id="KW-0276">Fatty acid metabolism</keyword>
<evidence type="ECO:0000256" key="7">
    <source>
        <dbReference type="ARBA" id="ARBA00023098"/>
    </source>
</evidence>
<comment type="similarity">
    <text evidence="10">Belongs to the ELO family.</text>
</comment>
<dbReference type="EC" id="2.3.1.199" evidence="10"/>
<keyword evidence="12" id="KW-1185">Reference proteome</keyword>
<evidence type="ECO:0000256" key="1">
    <source>
        <dbReference type="ARBA" id="ARBA00004141"/>
    </source>
</evidence>
<reference evidence="11 12" key="1">
    <citation type="journal article" date="2023" name="Sci. Data">
        <title>Genome assembly of the Korean intertidal mud-creeper Batillaria attramentaria.</title>
        <authorList>
            <person name="Patra A.K."/>
            <person name="Ho P.T."/>
            <person name="Jun S."/>
            <person name="Lee S.J."/>
            <person name="Kim Y."/>
            <person name="Won Y.J."/>
        </authorList>
    </citation>
    <scope>NUCLEOTIDE SEQUENCE [LARGE SCALE GENOMIC DNA]</scope>
    <source>
        <strain evidence="11">Wonlab-2016</strain>
    </source>
</reference>
<evidence type="ECO:0000256" key="5">
    <source>
        <dbReference type="ARBA" id="ARBA00022832"/>
    </source>
</evidence>
<evidence type="ECO:0000256" key="3">
    <source>
        <dbReference type="ARBA" id="ARBA00022679"/>
    </source>
</evidence>
<feature type="transmembrane region" description="Helical" evidence="10">
    <location>
        <begin position="126"/>
        <end position="143"/>
    </location>
</feature>
<evidence type="ECO:0000256" key="9">
    <source>
        <dbReference type="ARBA" id="ARBA00023160"/>
    </source>
</evidence>
<keyword evidence="3 10" id="KW-0808">Transferase</keyword>
<evidence type="ECO:0000256" key="4">
    <source>
        <dbReference type="ARBA" id="ARBA00022692"/>
    </source>
</evidence>
<feature type="transmembrane region" description="Helical" evidence="10">
    <location>
        <begin position="149"/>
        <end position="172"/>
    </location>
</feature>
<dbReference type="PANTHER" id="PTHR11157">
    <property type="entry name" value="FATTY ACID ACYL TRANSFERASE-RELATED"/>
    <property type="match status" value="1"/>
</dbReference>
<keyword evidence="9 10" id="KW-0275">Fatty acid biosynthesis</keyword>
<name>A0ABD0LLX5_9CAEN</name>
<dbReference type="GO" id="GO:0006633">
    <property type="term" value="P:fatty acid biosynthetic process"/>
    <property type="evidence" value="ECO:0007669"/>
    <property type="project" value="UniProtKB-KW"/>
</dbReference>
<dbReference type="InterPro" id="IPR002076">
    <property type="entry name" value="ELO_fam"/>
</dbReference>
<feature type="transmembrane region" description="Helical" evidence="10">
    <location>
        <begin position="184"/>
        <end position="205"/>
    </location>
</feature>